<evidence type="ECO:0000256" key="7">
    <source>
        <dbReference type="ARBA" id="ARBA00023098"/>
    </source>
</evidence>
<name>A0A1B6DDZ8_9HEMI</name>
<evidence type="ECO:0000256" key="9">
    <source>
        <dbReference type="ARBA" id="ARBA00052530"/>
    </source>
</evidence>
<dbReference type="Pfam" id="PF03015">
    <property type="entry name" value="Sterile"/>
    <property type="match status" value="1"/>
</dbReference>
<dbReference type="EC" id="1.2.1.84" evidence="10"/>
<keyword evidence="3 10" id="KW-0444">Lipid biosynthesis</keyword>
<evidence type="ECO:0000259" key="11">
    <source>
        <dbReference type="Pfam" id="PF03015"/>
    </source>
</evidence>
<dbReference type="Pfam" id="PF07993">
    <property type="entry name" value="NAD_binding_4"/>
    <property type="match status" value="1"/>
</dbReference>
<dbReference type="CDD" id="cd05236">
    <property type="entry name" value="FAR-N_SDR_e"/>
    <property type="match status" value="1"/>
</dbReference>
<dbReference type="FunFam" id="3.40.50.720:FF:000143">
    <property type="entry name" value="Fatty acyl-CoA reductase"/>
    <property type="match status" value="1"/>
</dbReference>
<evidence type="ECO:0000256" key="3">
    <source>
        <dbReference type="ARBA" id="ARBA00022516"/>
    </source>
</evidence>
<dbReference type="InterPro" id="IPR013120">
    <property type="entry name" value="FAR_NAD-bd"/>
</dbReference>
<dbReference type="AlphaFoldDB" id="A0A1B6DDZ8"/>
<evidence type="ECO:0000256" key="1">
    <source>
        <dbReference type="ARBA" id="ARBA00004141"/>
    </source>
</evidence>
<gene>
    <name evidence="13" type="ORF">g.12484</name>
</gene>
<dbReference type="GO" id="GO:0035336">
    <property type="term" value="P:long-chain fatty-acyl-CoA metabolic process"/>
    <property type="evidence" value="ECO:0007669"/>
    <property type="project" value="TreeGrafter"/>
</dbReference>
<dbReference type="GO" id="GO:0102965">
    <property type="term" value="F:alcohol-forming long-chain fatty acyl-CoA reductase activity"/>
    <property type="evidence" value="ECO:0007669"/>
    <property type="project" value="UniProtKB-EC"/>
</dbReference>
<dbReference type="InterPro" id="IPR036291">
    <property type="entry name" value="NAD(P)-bd_dom_sf"/>
</dbReference>
<keyword evidence="5 10" id="KW-0521">NADP</keyword>
<evidence type="ECO:0000256" key="8">
    <source>
        <dbReference type="ARBA" id="ARBA00023136"/>
    </source>
</evidence>
<accession>A0A1B6DDZ8</accession>
<reference evidence="13" key="1">
    <citation type="submission" date="2015-12" db="EMBL/GenBank/DDBJ databases">
        <title>De novo transcriptome assembly of four potential Pierce s Disease insect vectors from Arizona vineyards.</title>
        <authorList>
            <person name="Tassone E.E."/>
        </authorList>
    </citation>
    <scope>NUCLEOTIDE SEQUENCE</scope>
</reference>
<comment type="subcellular location">
    <subcellularLocation>
        <location evidence="1">Membrane</location>
        <topology evidence="1">Multi-pass membrane protein</topology>
    </subcellularLocation>
</comment>
<evidence type="ECO:0000256" key="6">
    <source>
        <dbReference type="ARBA" id="ARBA00022989"/>
    </source>
</evidence>
<dbReference type="SUPFAM" id="SSF51735">
    <property type="entry name" value="NAD(P)-binding Rossmann-fold domains"/>
    <property type="match status" value="1"/>
</dbReference>
<evidence type="ECO:0000313" key="13">
    <source>
        <dbReference type="EMBL" id="JAS23899.1"/>
    </source>
</evidence>
<dbReference type="EMBL" id="GEDC01013399">
    <property type="protein sequence ID" value="JAS23899.1"/>
    <property type="molecule type" value="Transcribed_RNA"/>
</dbReference>
<feature type="transmembrane region" description="Helical" evidence="10">
    <location>
        <begin position="370"/>
        <end position="388"/>
    </location>
</feature>
<evidence type="ECO:0000256" key="5">
    <source>
        <dbReference type="ARBA" id="ARBA00022857"/>
    </source>
</evidence>
<keyword evidence="8 10" id="KW-0472">Membrane</keyword>
<dbReference type="GO" id="GO:0016020">
    <property type="term" value="C:membrane"/>
    <property type="evidence" value="ECO:0007669"/>
    <property type="project" value="UniProtKB-SubCell"/>
</dbReference>
<dbReference type="PANTHER" id="PTHR11011:SF60">
    <property type="entry name" value="FATTY ACYL-COA REDUCTASE-RELATED"/>
    <property type="match status" value="1"/>
</dbReference>
<dbReference type="PANTHER" id="PTHR11011">
    <property type="entry name" value="MALE STERILITY PROTEIN 2-RELATED"/>
    <property type="match status" value="1"/>
</dbReference>
<organism evidence="13">
    <name type="scientific">Clastoptera arizonana</name>
    <name type="common">Arizona spittle bug</name>
    <dbReference type="NCBI Taxonomy" id="38151"/>
    <lineage>
        <taxon>Eukaryota</taxon>
        <taxon>Metazoa</taxon>
        <taxon>Ecdysozoa</taxon>
        <taxon>Arthropoda</taxon>
        <taxon>Hexapoda</taxon>
        <taxon>Insecta</taxon>
        <taxon>Pterygota</taxon>
        <taxon>Neoptera</taxon>
        <taxon>Paraneoptera</taxon>
        <taxon>Hemiptera</taxon>
        <taxon>Auchenorrhyncha</taxon>
        <taxon>Cercopoidea</taxon>
        <taxon>Clastopteridae</taxon>
        <taxon>Clastoptera</taxon>
    </lineage>
</organism>
<feature type="transmembrane region" description="Helical" evidence="10">
    <location>
        <begin position="480"/>
        <end position="507"/>
    </location>
</feature>
<feature type="non-terminal residue" evidence="13">
    <location>
        <position position="1"/>
    </location>
</feature>
<keyword evidence="10" id="KW-0560">Oxidoreductase</keyword>
<feature type="domain" description="Thioester reductase (TE)" evidence="12">
    <location>
        <begin position="31"/>
        <end position="297"/>
    </location>
</feature>
<protein>
    <recommendedName>
        <fullName evidence="10">Fatty acyl-CoA reductase</fullName>
        <ecNumber evidence="10">1.2.1.84</ecNumber>
    </recommendedName>
</protein>
<dbReference type="CDD" id="cd09071">
    <property type="entry name" value="FAR_C"/>
    <property type="match status" value="1"/>
</dbReference>
<keyword evidence="7 10" id="KW-0443">Lipid metabolism</keyword>
<sequence length="516" mass="59036">PQHFSFSNTKIMASEELTPIQEFYKDATVFITGGTGFMGKILVEKLLRSCPEVRKIILLVRQKKGQNAHDRLASIFNDVIFDKIDEKSRLKVFVVDGDCSKPDLRLSETDRQSLEQEVNIVFHAAATVRFNEELGLAVAINVLGTKAMIDLAKDMQHLKAFVHVSTAYSNCHLNEIKETFYPTHIVPEDIINIVTSLDTPCLEHLSPYLLRNVPNSYVYTKSIAEDYIRANSKGLPLAVFRPSIIISTKAEPIPGWIDNVYGPTGVVVGGMTGMLRTIFCDPEALADLVPMDMAVNALITTATTIKSGNNNNDQEEEPKIYNFVSSPDKPVKWNRFFKYCEKYLVPSMHAGWYPQLTMHKHRLAYKLDMILRQLFPALLIDILARLTFRKTSVLTMMTKIDNFIEILSFFATRQWTFHNNNTVAMWESLDPKDKQLFPFNFKDHDWDSYYKGYMAGARRYLLKEEEKTIKAAKVKHTRQFWLNAVVQGIMGIGVFSLFFNFAALPLFQLFLKYFTT</sequence>
<keyword evidence="4 10" id="KW-0812">Transmembrane</keyword>
<evidence type="ECO:0000256" key="2">
    <source>
        <dbReference type="ARBA" id="ARBA00005928"/>
    </source>
</evidence>
<dbReference type="Gene3D" id="3.40.50.720">
    <property type="entry name" value="NAD(P)-binding Rossmann-like Domain"/>
    <property type="match status" value="1"/>
</dbReference>
<feature type="domain" description="Fatty acyl-CoA reductase C-terminal" evidence="11">
    <location>
        <begin position="373"/>
        <end position="464"/>
    </location>
</feature>
<evidence type="ECO:0000256" key="10">
    <source>
        <dbReference type="RuleBase" id="RU363097"/>
    </source>
</evidence>
<comment type="similarity">
    <text evidence="2 10">Belongs to the fatty acyl-CoA reductase family.</text>
</comment>
<proteinExistence type="inferred from homology"/>
<dbReference type="InterPro" id="IPR026055">
    <property type="entry name" value="FAR"/>
</dbReference>
<evidence type="ECO:0000259" key="12">
    <source>
        <dbReference type="Pfam" id="PF07993"/>
    </source>
</evidence>
<keyword evidence="6 10" id="KW-1133">Transmembrane helix</keyword>
<dbReference type="InterPro" id="IPR033640">
    <property type="entry name" value="FAR_C"/>
</dbReference>
<dbReference type="GO" id="GO:0005777">
    <property type="term" value="C:peroxisome"/>
    <property type="evidence" value="ECO:0007669"/>
    <property type="project" value="TreeGrafter"/>
</dbReference>
<comment type="catalytic activity">
    <reaction evidence="9 10">
        <text>a long-chain fatty acyl-CoA + 2 NADPH + 2 H(+) = a long-chain primary fatty alcohol + 2 NADP(+) + CoA</text>
        <dbReference type="Rhea" id="RHEA:52716"/>
        <dbReference type="ChEBI" id="CHEBI:15378"/>
        <dbReference type="ChEBI" id="CHEBI:57287"/>
        <dbReference type="ChEBI" id="CHEBI:57783"/>
        <dbReference type="ChEBI" id="CHEBI:58349"/>
        <dbReference type="ChEBI" id="CHEBI:77396"/>
        <dbReference type="ChEBI" id="CHEBI:83139"/>
        <dbReference type="EC" id="1.2.1.84"/>
    </reaction>
</comment>
<dbReference type="GO" id="GO:0080019">
    <property type="term" value="F:alcohol-forming very long-chain fatty acyl-CoA reductase activity"/>
    <property type="evidence" value="ECO:0007669"/>
    <property type="project" value="InterPro"/>
</dbReference>
<evidence type="ECO:0000256" key="4">
    <source>
        <dbReference type="ARBA" id="ARBA00022692"/>
    </source>
</evidence>
<comment type="function">
    <text evidence="10">Catalyzes the reduction of fatty acyl-CoA to fatty alcohols.</text>
</comment>